<accession>A0A0C9Y074</accession>
<sequence length="57" mass="6324">MLVAELGMLKEVVGGISRQMDPLRTLRLKAAQRDQMIAIHCTGSFDKALNVGRDVRL</sequence>
<gene>
    <name evidence="1" type="ORF">K443DRAFT_676862</name>
</gene>
<dbReference type="AlphaFoldDB" id="A0A0C9Y074"/>
<dbReference type="HOGENOM" id="CLU_2996836_0_0_1"/>
<reference evidence="1 2" key="1">
    <citation type="submission" date="2014-04" db="EMBL/GenBank/DDBJ databases">
        <authorList>
            <consortium name="DOE Joint Genome Institute"/>
            <person name="Kuo A."/>
            <person name="Kohler A."/>
            <person name="Nagy L.G."/>
            <person name="Floudas D."/>
            <person name="Copeland A."/>
            <person name="Barry K.W."/>
            <person name="Cichocki N."/>
            <person name="Veneault-Fourrey C."/>
            <person name="LaButti K."/>
            <person name="Lindquist E.A."/>
            <person name="Lipzen A."/>
            <person name="Lundell T."/>
            <person name="Morin E."/>
            <person name="Murat C."/>
            <person name="Sun H."/>
            <person name="Tunlid A."/>
            <person name="Henrissat B."/>
            <person name="Grigoriev I.V."/>
            <person name="Hibbett D.S."/>
            <person name="Martin F."/>
            <person name="Nordberg H.P."/>
            <person name="Cantor M.N."/>
            <person name="Hua S.X."/>
        </authorList>
    </citation>
    <scope>NUCLEOTIDE SEQUENCE [LARGE SCALE GENOMIC DNA]</scope>
    <source>
        <strain evidence="1 2">LaAM-08-1</strain>
    </source>
</reference>
<organism evidence="1 2">
    <name type="scientific">Laccaria amethystina LaAM-08-1</name>
    <dbReference type="NCBI Taxonomy" id="1095629"/>
    <lineage>
        <taxon>Eukaryota</taxon>
        <taxon>Fungi</taxon>
        <taxon>Dikarya</taxon>
        <taxon>Basidiomycota</taxon>
        <taxon>Agaricomycotina</taxon>
        <taxon>Agaricomycetes</taxon>
        <taxon>Agaricomycetidae</taxon>
        <taxon>Agaricales</taxon>
        <taxon>Agaricineae</taxon>
        <taxon>Hydnangiaceae</taxon>
        <taxon>Laccaria</taxon>
    </lineage>
</organism>
<keyword evidence="2" id="KW-1185">Reference proteome</keyword>
<evidence type="ECO:0000313" key="1">
    <source>
        <dbReference type="EMBL" id="KIK03382.1"/>
    </source>
</evidence>
<dbReference type="EMBL" id="KN838581">
    <property type="protein sequence ID" value="KIK03382.1"/>
    <property type="molecule type" value="Genomic_DNA"/>
</dbReference>
<name>A0A0C9Y074_9AGAR</name>
<reference evidence="2" key="2">
    <citation type="submission" date="2015-01" db="EMBL/GenBank/DDBJ databases">
        <title>Evolutionary Origins and Diversification of the Mycorrhizal Mutualists.</title>
        <authorList>
            <consortium name="DOE Joint Genome Institute"/>
            <consortium name="Mycorrhizal Genomics Consortium"/>
            <person name="Kohler A."/>
            <person name="Kuo A."/>
            <person name="Nagy L.G."/>
            <person name="Floudas D."/>
            <person name="Copeland A."/>
            <person name="Barry K.W."/>
            <person name="Cichocki N."/>
            <person name="Veneault-Fourrey C."/>
            <person name="LaButti K."/>
            <person name="Lindquist E.A."/>
            <person name="Lipzen A."/>
            <person name="Lundell T."/>
            <person name="Morin E."/>
            <person name="Murat C."/>
            <person name="Riley R."/>
            <person name="Ohm R."/>
            <person name="Sun H."/>
            <person name="Tunlid A."/>
            <person name="Henrissat B."/>
            <person name="Grigoriev I.V."/>
            <person name="Hibbett D.S."/>
            <person name="Martin F."/>
        </authorList>
    </citation>
    <scope>NUCLEOTIDE SEQUENCE [LARGE SCALE GENOMIC DNA]</scope>
    <source>
        <strain evidence="2">LaAM-08-1</strain>
    </source>
</reference>
<proteinExistence type="predicted"/>
<evidence type="ECO:0000313" key="2">
    <source>
        <dbReference type="Proteomes" id="UP000054477"/>
    </source>
</evidence>
<dbReference type="Proteomes" id="UP000054477">
    <property type="component" value="Unassembled WGS sequence"/>
</dbReference>
<protein>
    <submittedName>
        <fullName evidence="1">Uncharacterized protein</fullName>
    </submittedName>
</protein>